<dbReference type="InterPro" id="IPR045865">
    <property type="entry name" value="ACT-like_dom_sf"/>
</dbReference>
<comment type="caution">
    <text evidence="2">The sequence shown here is derived from an EMBL/GenBank/DDBJ whole genome shotgun (WGS) entry which is preliminary data.</text>
</comment>
<dbReference type="InterPro" id="IPR002912">
    <property type="entry name" value="ACT_dom"/>
</dbReference>
<dbReference type="RefSeq" id="WP_343980601.1">
    <property type="nucleotide sequence ID" value="NZ_BAAAJG010000012.1"/>
</dbReference>
<proteinExistence type="predicted"/>
<evidence type="ECO:0000259" key="1">
    <source>
        <dbReference type="PROSITE" id="PS51671"/>
    </source>
</evidence>
<gene>
    <name evidence="2" type="ORF">ACFSCY_21890</name>
</gene>
<reference evidence="3" key="1">
    <citation type="journal article" date="2019" name="Int. J. Syst. Evol. Microbiol.">
        <title>The Global Catalogue of Microorganisms (GCM) 10K type strain sequencing project: providing services to taxonomists for standard genome sequencing and annotation.</title>
        <authorList>
            <consortium name="The Broad Institute Genomics Platform"/>
            <consortium name="The Broad Institute Genome Sequencing Center for Infectious Disease"/>
            <person name="Wu L."/>
            <person name="Ma J."/>
        </authorList>
    </citation>
    <scope>NUCLEOTIDE SEQUENCE [LARGE SCALE GENOMIC DNA]</scope>
    <source>
        <strain evidence="3">JCM 12165</strain>
    </source>
</reference>
<keyword evidence="3" id="KW-1185">Reference proteome</keyword>
<dbReference type="Proteomes" id="UP001597145">
    <property type="component" value="Unassembled WGS sequence"/>
</dbReference>
<dbReference type="EMBL" id="JBHUCP010000017">
    <property type="protein sequence ID" value="MFD1532086.1"/>
    <property type="molecule type" value="Genomic_DNA"/>
</dbReference>
<dbReference type="PROSITE" id="PS51671">
    <property type="entry name" value="ACT"/>
    <property type="match status" value="1"/>
</dbReference>
<dbReference type="SUPFAM" id="SSF55021">
    <property type="entry name" value="ACT-like"/>
    <property type="match status" value="1"/>
</dbReference>
<feature type="domain" description="ACT" evidence="1">
    <location>
        <begin position="4"/>
        <end position="80"/>
    </location>
</feature>
<name>A0ABW4FNJ7_9PSEU</name>
<sequence>MSFLLRVVLPDKPGSLGAVATALGNAGADILGVDVVERSHGNAIDDLAVELPPGRPPDVLITAAESVPGVEVESVRPHSGKLDTHRELELIEEITTDPDHGLQLLADGIPRIFRAGWALVVEREGDRSYRLAQSTAAPETSAGNLPWLPLTRAIVVDPEVHWVPEPWSALDTELAAAPFGLKQRVLVVGRPGGPAFRLSELARLTHLAGIVTTVLGPGDAGTASS</sequence>
<evidence type="ECO:0000313" key="2">
    <source>
        <dbReference type="EMBL" id="MFD1532086.1"/>
    </source>
</evidence>
<dbReference type="Gene3D" id="3.30.70.260">
    <property type="match status" value="1"/>
</dbReference>
<accession>A0ABW4FNJ7</accession>
<evidence type="ECO:0000313" key="3">
    <source>
        <dbReference type="Proteomes" id="UP001597145"/>
    </source>
</evidence>
<protein>
    <submittedName>
        <fullName evidence="2">Amino acid-binding protein</fullName>
    </submittedName>
</protein>
<organism evidence="2 3">
    <name type="scientific">Pseudonocardia aurantiaca</name>
    <dbReference type="NCBI Taxonomy" id="75290"/>
    <lineage>
        <taxon>Bacteria</taxon>
        <taxon>Bacillati</taxon>
        <taxon>Actinomycetota</taxon>
        <taxon>Actinomycetes</taxon>
        <taxon>Pseudonocardiales</taxon>
        <taxon>Pseudonocardiaceae</taxon>
        <taxon>Pseudonocardia</taxon>
    </lineage>
</organism>